<feature type="transmembrane region" description="Helical" evidence="8">
    <location>
        <begin position="323"/>
        <end position="341"/>
    </location>
</feature>
<dbReference type="InterPro" id="IPR050297">
    <property type="entry name" value="LipidA_mod_glycosyltrf_83"/>
</dbReference>
<keyword evidence="3" id="KW-0328">Glycosyltransferase</keyword>
<dbReference type="EMBL" id="WHOD01000027">
    <property type="protein sequence ID" value="NOU93077.1"/>
    <property type="molecule type" value="Genomic_DNA"/>
</dbReference>
<dbReference type="GO" id="GO:0005886">
    <property type="term" value="C:plasma membrane"/>
    <property type="evidence" value="ECO:0007669"/>
    <property type="project" value="UniProtKB-SubCell"/>
</dbReference>
<keyword evidence="11" id="KW-1185">Reference proteome</keyword>
<keyword evidence="6 8" id="KW-1133">Transmembrane helix</keyword>
<evidence type="ECO:0000256" key="1">
    <source>
        <dbReference type="ARBA" id="ARBA00004651"/>
    </source>
</evidence>
<gene>
    <name evidence="10" type="ORF">GC093_07490</name>
</gene>
<evidence type="ECO:0000256" key="7">
    <source>
        <dbReference type="ARBA" id="ARBA00023136"/>
    </source>
</evidence>
<dbReference type="RefSeq" id="WP_171651268.1">
    <property type="nucleotide sequence ID" value="NZ_WHOD01000027.1"/>
</dbReference>
<feature type="domain" description="Glycosyltransferase RgtA/B/C/D-like" evidence="9">
    <location>
        <begin position="90"/>
        <end position="207"/>
    </location>
</feature>
<accession>A0A972GSK5</accession>
<keyword evidence="7 8" id="KW-0472">Membrane</keyword>
<feature type="transmembrane region" description="Helical" evidence="8">
    <location>
        <begin position="122"/>
        <end position="141"/>
    </location>
</feature>
<dbReference type="GO" id="GO:0016763">
    <property type="term" value="F:pentosyltransferase activity"/>
    <property type="evidence" value="ECO:0007669"/>
    <property type="project" value="TreeGrafter"/>
</dbReference>
<evidence type="ECO:0000256" key="6">
    <source>
        <dbReference type="ARBA" id="ARBA00022989"/>
    </source>
</evidence>
<feature type="transmembrane region" description="Helical" evidence="8">
    <location>
        <begin position="65"/>
        <end position="84"/>
    </location>
</feature>
<feature type="transmembrane region" description="Helical" evidence="8">
    <location>
        <begin position="375"/>
        <end position="394"/>
    </location>
</feature>
<feature type="transmembrane region" description="Helical" evidence="8">
    <location>
        <begin position="90"/>
        <end position="110"/>
    </location>
</feature>
<keyword evidence="4" id="KW-0808">Transferase</keyword>
<feature type="transmembrane region" description="Helical" evidence="8">
    <location>
        <begin position="298"/>
        <end position="316"/>
    </location>
</feature>
<feature type="transmembrane region" description="Helical" evidence="8">
    <location>
        <begin position="193"/>
        <end position="210"/>
    </location>
</feature>
<dbReference type="PANTHER" id="PTHR33908">
    <property type="entry name" value="MANNOSYLTRANSFERASE YKCB-RELATED"/>
    <property type="match status" value="1"/>
</dbReference>
<feature type="transmembrane region" description="Helical" evidence="8">
    <location>
        <begin position="7"/>
        <end position="30"/>
    </location>
</feature>
<dbReference type="AlphaFoldDB" id="A0A972GSK5"/>
<protein>
    <recommendedName>
        <fullName evidence="9">Glycosyltransferase RgtA/B/C/D-like domain-containing protein</fullName>
    </recommendedName>
</protein>
<feature type="transmembrane region" description="Helical" evidence="8">
    <location>
        <begin position="231"/>
        <end position="250"/>
    </location>
</feature>
<evidence type="ECO:0000256" key="4">
    <source>
        <dbReference type="ARBA" id="ARBA00022679"/>
    </source>
</evidence>
<proteinExistence type="predicted"/>
<keyword evidence="2" id="KW-1003">Cell membrane</keyword>
<dbReference type="Pfam" id="PF13231">
    <property type="entry name" value="PMT_2"/>
    <property type="match status" value="1"/>
</dbReference>
<dbReference type="PANTHER" id="PTHR33908:SF11">
    <property type="entry name" value="MEMBRANE PROTEIN"/>
    <property type="match status" value="1"/>
</dbReference>
<keyword evidence="5 8" id="KW-0812">Transmembrane</keyword>
<organism evidence="10 11">
    <name type="scientific">Paenibacillus foliorum</name>
    <dbReference type="NCBI Taxonomy" id="2654974"/>
    <lineage>
        <taxon>Bacteria</taxon>
        <taxon>Bacillati</taxon>
        <taxon>Bacillota</taxon>
        <taxon>Bacilli</taxon>
        <taxon>Bacillales</taxon>
        <taxon>Paenibacillaceae</taxon>
        <taxon>Paenibacillus</taxon>
    </lineage>
</organism>
<dbReference type="GO" id="GO:0009103">
    <property type="term" value="P:lipopolysaccharide biosynthetic process"/>
    <property type="evidence" value="ECO:0007669"/>
    <property type="project" value="UniProtKB-ARBA"/>
</dbReference>
<evidence type="ECO:0000256" key="5">
    <source>
        <dbReference type="ARBA" id="ARBA00022692"/>
    </source>
</evidence>
<reference evidence="10" key="1">
    <citation type="submission" date="2019-10" db="EMBL/GenBank/DDBJ databases">
        <title>Description of Paenibacillus glebae sp. nov.</title>
        <authorList>
            <person name="Carlier A."/>
            <person name="Qi S."/>
        </authorList>
    </citation>
    <scope>NUCLEOTIDE SEQUENCE</scope>
    <source>
        <strain evidence="10">LMG 31456</strain>
    </source>
</reference>
<sequence length="544" mass="61929">MHKKTSVNVLGMGLLFLIVFSLEMGLGVYFAHIRQFVYYDAISRVANAFYVLYSRDPHLGAIGFVWNPLPSILELIPLLLWPVLPEVASSGLASNFVTAVFSAGCAVLLYKYARHCTNSIMLSLFISLSYAFNPFVFIYGANGMSEAMFSFFIIGMVISLTRWMQEGTPSHVITMGFMLAFGFWIRYESVALGAALAVSLIILVMDYNYRNRIAANRTRLFGMKSLTRVEATLLVALCPAVFSGLVWMQLNYSMMGDALFFFRSGYSNMAFSGNITNEFKELISSKVGVVSLVLRKSAWFSLPFLCILFTRLLAGYWRRWDTLVLIVLVASIPAMQAVMLMKGSSFGWLRFFVYPFVIAAAWLPYELSLLRRARFVYTLGALLLISMLMSSFVIRDMNNQKLSPDEYETFHIEESGTLKDLRIAKEVSRYTDELISSSELDKKPIILTDSYSAYSVLLNSTYPRQWIITNDRNFTQALDDPRSFKVDYILVSKQKGSVLQVIHEKYPDLFKQGTAWTELVKDFQGEWRLYRIKAEDGEQLTIKK</sequence>
<evidence type="ECO:0000256" key="2">
    <source>
        <dbReference type="ARBA" id="ARBA00022475"/>
    </source>
</evidence>
<dbReference type="Proteomes" id="UP000641588">
    <property type="component" value="Unassembled WGS sequence"/>
</dbReference>
<evidence type="ECO:0000259" key="9">
    <source>
        <dbReference type="Pfam" id="PF13231"/>
    </source>
</evidence>
<evidence type="ECO:0000313" key="10">
    <source>
        <dbReference type="EMBL" id="NOU93077.1"/>
    </source>
</evidence>
<evidence type="ECO:0000256" key="3">
    <source>
        <dbReference type="ARBA" id="ARBA00022676"/>
    </source>
</evidence>
<comment type="caution">
    <text evidence="10">The sequence shown here is derived from an EMBL/GenBank/DDBJ whole genome shotgun (WGS) entry which is preliminary data.</text>
</comment>
<evidence type="ECO:0000313" key="11">
    <source>
        <dbReference type="Proteomes" id="UP000641588"/>
    </source>
</evidence>
<dbReference type="InterPro" id="IPR038731">
    <property type="entry name" value="RgtA/B/C-like"/>
</dbReference>
<feature type="transmembrane region" description="Helical" evidence="8">
    <location>
        <begin position="147"/>
        <end position="164"/>
    </location>
</feature>
<comment type="subcellular location">
    <subcellularLocation>
        <location evidence="1">Cell membrane</location>
        <topology evidence="1">Multi-pass membrane protein</topology>
    </subcellularLocation>
</comment>
<feature type="transmembrane region" description="Helical" evidence="8">
    <location>
        <begin position="347"/>
        <end position="363"/>
    </location>
</feature>
<name>A0A972GSK5_9BACL</name>
<evidence type="ECO:0000256" key="8">
    <source>
        <dbReference type="SAM" id="Phobius"/>
    </source>
</evidence>